<dbReference type="Gene3D" id="3.40.50.10140">
    <property type="entry name" value="Toll/interleukin-1 receptor homology (TIR) domain"/>
    <property type="match status" value="1"/>
</dbReference>
<reference evidence="3 4" key="1">
    <citation type="submission" date="2019-02" db="EMBL/GenBank/DDBJ databases">
        <title>Deep-cultivation of Planctomycetes and their phenomic and genomic characterization uncovers novel biology.</title>
        <authorList>
            <person name="Wiegand S."/>
            <person name="Jogler M."/>
            <person name="Boedeker C."/>
            <person name="Pinto D."/>
            <person name="Vollmers J."/>
            <person name="Rivas-Marin E."/>
            <person name="Kohn T."/>
            <person name="Peeters S.H."/>
            <person name="Heuer A."/>
            <person name="Rast P."/>
            <person name="Oberbeckmann S."/>
            <person name="Bunk B."/>
            <person name="Jeske O."/>
            <person name="Meyerdierks A."/>
            <person name="Storesund J.E."/>
            <person name="Kallscheuer N."/>
            <person name="Luecker S."/>
            <person name="Lage O.M."/>
            <person name="Pohl T."/>
            <person name="Merkel B.J."/>
            <person name="Hornburger P."/>
            <person name="Mueller R.-W."/>
            <person name="Bruemmer F."/>
            <person name="Labrenz M."/>
            <person name="Spormann A.M."/>
            <person name="Op den Camp H."/>
            <person name="Overmann J."/>
            <person name="Amann R."/>
            <person name="Jetten M.S.M."/>
            <person name="Mascher T."/>
            <person name="Medema M.H."/>
            <person name="Devos D.P."/>
            <person name="Kaster A.-K."/>
            <person name="Ovreas L."/>
            <person name="Rohde M."/>
            <person name="Galperin M.Y."/>
            <person name="Jogler C."/>
        </authorList>
    </citation>
    <scope>NUCLEOTIDE SEQUENCE [LARGE SCALE GENOMIC DNA]</scope>
    <source>
        <strain evidence="3 4">K22_7</strain>
    </source>
</reference>
<dbReference type="InterPro" id="IPR035897">
    <property type="entry name" value="Toll_tir_struct_dom_sf"/>
</dbReference>
<feature type="domain" description="TIR" evidence="2">
    <location>
        <begin position="1"/>
        <end position="129"/>
    </location>
</feature>
<dbReference type="Pfam" id="PF13676">
    <property type="entry name" value="TIR_2"/>
    <property type="match status" value="1"/>
</dbReference>
<organism evidence="3 4">
    <name type="scientific">Rubripirellula lacrimiformis</name>
    <dbReference type="NCBI Taxonomy" id="1930273"/>
    <lineage>
        <taxon>Bacteria</taxon>
        <taxon>Pseudomonadati</taxon>
        <taxon>Planctomycetota</taxon>
        <taxon>Planctomycetia</taxon>
        <taxon>Pirellulales</taxon>
        <taxon>Pirellulaceae</taxon>
        <taxon>Rubripirellula</taxon>
    </lineage>
</organism>
<keyword evidence="1" id="KW-0472">Membrane</keyword>
<dbReference type="KEGG" id="rlc:K227x_22600"/>
<dbReference type="Proteomes" id="UP000318538">
    <property type="component" value="Chromosome"/>
</dbReference>
<evidence type="ECO:0000313" key="4">
    <source>
        <dbReference type="Proteomes" id="UP000318538"/>
    </source>
</evidence>
<keyword evidence="1" id="KW-1133">Transmembrane helix</keyword>
<keyword evidence="4" id="KW-1185">Reference proteome</keyword>
<dbReference type="SUPFAM" id="SSF52200">
    <property type="entry name" value="Toll/Interleukin receptor TIR domain"/>
    <property type="match status" value="1"/>
</dbReference>
<dbReference type="EMBL" id="CP036525">
    <property type="protein sequence ID" value="QDT03875.1"/>
    <property type="molecule type" value="Genomic_DNA"/>
</dbReference>
<protein>
    <submittedName>
        <fullName evidence="3">TIR domain protein</fullName>
    </submittedName>
</protein>
<proteinExistence type="predicted"/>
<evidence type="ECO:0000259" key="2">
    <source>
        <dbReference type="PROSITE" id="PS50104"/>
    </source>
</evidence>
<name>A0A517N9R1_9BACT</name>
<keyword evidence="1" id="KW-0812">Transmembrane</keyword>
<evidence type="ECO:0000313" key="3">
    <source>
        <dbReference type="EMBL" id="QDT03875.1"/>
    </source>
</evidence>
<feature type="transmembrane region" description="Helical" evidence="1">
    <location>
        <begin position="227"/>
        <end position="248"/>
    </location>
</feature>
<accession>A0A517N9R1</accession>
<dbReference type="SMART" id="SM00255">
    <property type="entry name" value="TIR"/>
    <property type="match status" value="1"/>
</dbReference>
<dbReference type="AlphaFoldDB" id="A0A517N9R1"/>
<dbReference type="RefSeq" id="WP_145169465.1">
    <property type="nucleotide sequence ID" value="NZ_CP036525.1"/>
</dbReference>
<sequence length="251" mass="27960">MQFDTFISHASEDKDEVARPLAQKLQELGATVWLDEFELTLGDSLRRKIDEGLAQSRFGVVVLSPSFFAKEWPNKELDALVAREDGRGKVILPVWHKISSDDVVAYSPLLAGKLAVTTSLGIDNVASQICRVVIGHEPPTDNKCERYPQTESKPIVQSLTGRLITARSERELQKLRYEVDQQLAQSPHAPDLRMLRDDVHRALTAGPVMASPPSSIRRLTWLVRRRPALAVIAIAFAAALLAGLFYVISQW</sequence>
<dbReference type="OrthoDB" id="7285215at2"/>
<dbReference type="GO" id="GO:0007165">
    <property type="term" value="P:signal transduction"/>
    <property type="evidence" value="ECO:0007669"/>
    <property type="project" value="InterPro"/>
</dbReference>
<evidence type="ECO:0000256" key="1">
    <source>
        <dbReference type="SAM" id="Phobius"/>
    </source>
</evidence>
<gene>
    <name evidence="3" type="ORF">K227x_22600</name>
</gene>
<dbReference type="PROSITE" id="PS50104">
    <property type="entry name" value="TIR"/>
    <property type="match status" value="1"/>
</dbReference>
<dbReference type="InterPro" id="IPR000157">
    <property type="entry name" value="TIR_dom"/>
</dbReference>